<keyword evidence="7" id="KW-0997">Cell inner membrane</keyword>
<organism evidence="8 9">
    <name type="scientific">Persephonella marina (strain DSM 14350 / EX-H1)</name>
    <dbReference type="NCBI Taxonomy" id="123214"/>
    <lineage>
        <taxon>Bacteria</taxon>
        <taxon>Pseudomonadati</taxon>
        <taxon>Aquificota</taxon>
        <taxon>Aquificia</taxon>
        <taxon>Aquificales</taxon>
        <taxon>Hydrogenothermaceae</taxon>
        <taxon>Persephonella</taxon>
    </lineage>
</organism>
<dbReference type="GO" id="GO:0071555">
    <property type="term" value="P:cell wall organization"/>
    <property type="evidence" value="ECO:0007669"/>
    <property type="project" value="UniProtKB-KW"/>
</dbReference>
<dbReference type="STRING" id="123214.PERMA_1720"/>
<dbReference type="Proteomes" id="UP000001366">
    <property type="component" value="Chromosome"/>
</dbReference>
<dbReference type="HAMAP" id="MF_02065">
    <property type="entry name" value="MltG"/>
    <property type="match status" value="1"/>
</dbReference>
<proteinExistence type="inferred from homology"/>
<keyword evidence="3 7" id="KW-1133">Transmembrane helix</keyword>
<reference evidence="8 9" key="1">
    <citation type="journal article" date="2009" name="J. Bacteriol.">
        <title>Complete and draft genome sequences of six members of the Aquificales.</title>
        <authorList>
            <person name="Reysenbach A.L."/>
            <person name="Hamamura N."/>
            <person name="Podar M."/>
            <person name="Griffiths E."/>
            <person name="Ferreira S."/>
            <person name="Hochstein R."/>
            <person name="Heidelberg J."/>
            <person name="Johnson J."/>
            <person name="Mead D."/>
            <person name="Pohorille A."/>
            <person name="Sarmiento M."/>
            <person name="Schweighofer K."/>
            <person name="Seshadri R."/>
            <person name="Voytek M.A."/>
        </authorList>
    </citation>
    <scope>NUCLEOTIDE SEQUENCE [LARGE SCALE GENOMIC DNA]</scope>
    <source>
        <strain evidence="9">DSM 14350 / EX-H1</strain>
    </source>
</reference>
<dbReference type="Gene3D" id="3.30.1490.480">
    <property type="entry name" value="Endolytic murein transglycosylase"/>
    <property type="match status" value="1"/>
</dbReference>
<dbReference type="EMBL" id="CP001230">
    <property type="protein sequence ID" value="ACO03906.1"/>
    <property type="molecule type" value="Genomic_DNA"/>
</dbReference>
<keyword evidence="5 7" id="KW-0456">Lyase</keyword>
<comment type="catalytic activity">
    <reaction evidence="7">
        <text>a peptidoglycan chain = a peptidoglycan chain with N-acetyl-1,6-anhydromuramyl-[peptide] at the reducing end + a peptidoglycan chain with N-acetylglucosamine at the non-reducing end.</text>
        <dbReference type="EC" id="4.2.2.29"/>
    </reaction>
</comment>
<accession>C0QS38</accession>
<protein>
    <recommendedName>
        <fullName evidence="7">Endolytic murein transglycosylase</fullName>
        <ecNumber evidence="7">4.2.2.29</ecNumber>
    </recommendedName>
    <alternativeName>
        <fullName evidence="7">Peptidoglycan lytic transglycosylase</fullName>
    </alternativeName>
    <alternativeName>
        <fullName evidence="7">Peptidoglycan polymerization terminase</fullName>
    </alternativeName>
</protein>
<dbReference type="PANTHER" id="PTHR30518:SF2">
    <property type="entry name" value="ENDOLYTIC MUREIN TRANSGLYCOSYLASE"/>
    <property type="match status" value="1"/>
</dbReference>
<dbReference type="RefSeq" id="WP_012676145.1">
    <property type="nucleotide sequence ID" value="NC_012440.1"/>
</dbReference>
<comment type="subcellular location">
    <subcellularLocation>
        <location evidence="7">Cell inner membrane</location>
        <topology evidence="7">Single-pass membrane protein</topology>
    </subcellularLocation>
</comment>
<keyword evidence="2 7" id="KW-0812">Transmembrane</keyword>
<dbReference type="PANTHER" id="PTHR30518">
    <property type="entry name" value="ENDOLYTIC MUREIN TRANSGLYCOSYLASE"/>
    <property type="match status" value="1"/>
</dbReference>
<dbReference type="NCBIfam" id="TIGR00247">
    <property type="entry name" value="endolytic transglycosylase MltG"/>
    <property type="match status" value="1"/>
</dbReference>
<evidence type="ECO:0000256" key="3">
    <source>
        <dbReference type="ARBA" id="ARBA00022989"/>
    </source>
</evidence>
<dbReference type="CDD" id="cd08010">
    <property type="entry name" value="MltG_like"/>
    <property type="match status" value="1"/>
</dbReference>
<dbReference type="EC" id="4.2.2.29" evidence="7"/>
<evidence type="ECO:0000256" key="4">
    <source>
        <dbReference type="ARBA" id="ARBA00023136"/>
    </source>
</evidence>
<evidence type="ECO:0000256" key="7">
    <source>
        <dbReference type="HAMAP-Rule" id="MF_02065"/>
    </source>
</evidence>
<dbReference type="Pfam" id="PF02618">
    <property type="entry name" value="YceG"/>
    <property type="match status" value="1"/>
</dbReference>
<dbReference type="HOGENOM" id="CLU_025574_2_2_0"/>
<dbReference type="eggNOG" id="COG1559">
    <property type="taxonomic scope" value="Bacteria"/>
</dbReference>
<evidence type="ECO:0000313" key="8">
    <source>
        <dbReference type="EMBL" id="ACO03906.1"/>
    </source>
</evidence>
<sequence>MVRLLKYTFFFISTALFLALLMYIYIIIPHPVGKEKTVFIQKGKSLKEISSILEKEGIIKDGNIFLIYSLLRNKPLKAGYYRFKGAYSVKDVWDILYEGREQIYPFTIIPGEDLFDIAEKLESEGFVKKREFLDYVLNRKNVEKSGLKGISFEGYFPPETYFLSKNSDVEYIVKAFLKEFKKKYLPFKEQFEKKGIAFYKGMIIASMVEKESPVDEEKPVIAGIIIKRLKKNMPLQIDPTVIYSLKLEGRWDGKLGGDIMRFDSPYNTYINKGLPPTPISSFSLESLKAVLNYRETDYLYYFSPDGKRHIFSKTYREHLRKLKKYR</sequence>
<dbReference type="GO" id="GO:0005886">
    <property type="term" value="C:plasma membrane"/>
    <property type="evidence" value="ECO:0007669"/>
    <property type="project" value="UniProtKB-SubCell"/>
</dbReference>
<evidence type="ECO:0000256" key="6">
    <source>
        <dbReference type="ARBA" id="ARBA00023316"/>
    </source>
</evidence>
<feature type="site" description="Important for catalytic activity" evidence="7">
    <location>
        <position position="211"/>
    </location>
</feature>
<dbReference type="OrthoDB" id="9814591at2"/>
<keyword evidence="6 7" id="KW-0961">Cell wall biogenesis/degradation</keyword>
<dbReference type="AlphaFoldDB" id="C0QS38"/>
<dbReference type="GO" id="GO:0008932">
    <property type="term" value="F:lytic endotransglycosylase activity"/>
    <property type="evidence" value="ECO:0007669"/>
    <property type="project" value="UniProtKB-UniRule"/>
</dbReference>
<dbReference type="GO" id="GO:0009252">
    <property type="term" value="P:peptidoglycan biosynthetic process"/>
    <property type="evidence" value="ECO:0007669"/>
    <property type="project" value="UniProtKB-UniRule"/>
</dbReference>
<evidence type="ECO:0000256" key="2">
    <source>
        <dbReference type="ARBA" id="ARBA00022692"/>
    </source>
</evidence>
<evidence type="ECO:0000313" key="9">
    <source>
        <dbReference type="Proteomes" id="UP000001366"/>
    </source>
</evidence>
<dbReference type="InterPro" id="IPR003770">
    <property type="entry name" value="MLTG-like"/>
</dbReference>
<evidence type="ECO:0000256" key="5">
    <source>
        <dbReference type="ARBA" id="ARBA00023239"/>
    </source>
</evidence>
<comment type="similarity">
    <text evidence="7">Belongs to the transglycosylase MltG family.</text>
</comment>
<name>C0QS38_PERMH</name>
<dbReference type="Gene3D" id="3.30.160.60">
    <property type="entry name" value="Classic Zinc Finger"/>
    <property type="match status" value="1"/>
</dbReference>
<keyword evidence="1 7" id="KW-1003">Cell membrane</keyword>
<comment type="function">
    <text evidence="7">Functions as a peptidoglycan terminase that cleaves nascent peptidoglycan strands endolytically to terminate their elongation.</text>
</comment>
<evidence type="ECO:0000256" key="1">
    <source>
        <dbReference type="ARBA" id="ARBA00022475"/>
    </source>
</evidence>
<gene>
    <name evidence="7" type="primary">mltG</name>
    <name evidence="8" type="ordered locus">PERMA_1720</name>
</gene>
<feature type="transmembrane region" description="Helical" evidence="7">
    <location>
        <begin position="7"/>
        <end position="28"/>
    </location>
</feature>
<dbReference type="KEGG" id="pmx:PERMA_1720"/>
<keyword evidence="4 7" id="KW-0472">Membrane</keyword>
<keyword evidence="9" id="KW-1185">Reference proteome</keyword>
<dbReference type="PaxDb" id="123214-PERMA_1720"/>